<keyword evidence="5" id="KW-1185">Reference proteome</keyword>
<dbReference type="CDD" id="cd00060">
    <property type="entry name" value="FHA"/>
    <property type="match status" value="1"/>
</dbReference>
<gene>
    <name evidence="4" type="ORF">D6T64_21500</name>
</gene>
<dbReference type="Proteomes" id="UP000272015">
    <property type="component" value="Unassembled WGS sequence"/>
</dbReference>
<dbReference type="OrthoDB" id="5485098at2"/>
<dbReference type="RefSeq" id="WP_119976719.1">
    <property type="nucleotide sequence ID" value="NZ_JBHSQA010000002.1"/>
</dbReference>
<sequence>MSHYLPGLSYEPGTAGEWLAATDVDRLIVLKLTTTSPTANAVWESLHRGNPAESLLGELTRNGLFETPPFVLLTWLGDGAAALHAIVRGDVTVTVTVGEATIEISGRGVSTWVEQSFTGATAFSIVCGGAGGTRGADLPLLAGAAWSRRLNGTLSAGAGATAGEPVVAVPAAVPAAEPAAVPAEAPAAVPAAEPAEAPVNENTLVESTFIDAPPAGAAAAIAGPPASVVSGASEYDHLFGATMMRGVEQAAVREDDGPEGSEGAESEAAAPEHIEAEGDHDGLTVMSGDIRKLRDSRRLDRRAPAAPVAVANSLYLLLPNGAHETLGQPVVLGRAPSVSQVLGGQIPKLISIGAGDQDISRNHARFALEGDTVVVTDLHSRNGILIVLPGKAPQRLRQGEPTAIILGTVVDLGSGITITVCDDTVAPHTITGD</sequence>
<dbReference type="SUPFAM" id="SSF49879">
    <property type="entry name" value="SMAD/FHA domain"/>
    <property type="match status" value="1"/>
</dbReference>
<evidence type="ECO:0000256" key="1">
    <source>
        <dbReference type="ARBA" id="ARBA00022553"/>
    </source>
</evidence>
<keyword evidence="1" id="KW-0597">Phosphoprotein</keyword>
<feature type="domain" description="FHA" evidence="3">
    <location>
        <begin position="330"/>
        <end position="386"/>
    </location>
</feature>
<comment type="caution">
    <text evidence="4">The sequence shown here is derived from an EMBL/GenBank/DDBJ whole genome shotgun (WGS) entry which is preliminary data.</text>
</comment>
<proteinExistence type="predicted"/>
<evidence type="ECO:0000313" key="5">
    <source>
        <dbReference type="Proteomes" id="UP000272015"/>
    </source>
</evidence>
<feature type="compositionally biased region" description="Acidic residues" evidence="2">
    <location>
        <begin position="256"/>
        <end position="265"/>
    </location>
</feature>
<evidence type="ECO:0000313" key="4">
    <source>
        <dbReference type="EMBL" id="RJT84725.1"/>
    </source>
</evidence>
<evidence type="ECO:0000259" key="3">
    <source>
        <dbReference type="PROSITE" id="PS50006"/>
    </source>
</evidence>
<name>A0A3A5M7M6_9MICO</name>
<dbReference type="Gene3D" id="2.60.200.20">
    <property type="match status" value="1"/>
</dbReference>
<dbReference type="InterPro" id="IPR000253">
    <property type="entry name" value="FHA_dom"/>
</dbReference>
<reference evidence="4 5" key="1">
    <citation type="submission" date="2018-09" db="EMBL/GenBank/DDBJ databases">
        <title>Novel species of Cryobacterium.</title>
        <authorList>
            <person name="Liu Q."/>
            <person name="Xin Y.-H."/>
        </authorList>
    </citation>
    <scope>NUCLEOTIDE SEQUENCE [LARGE SCALE GENOMIC DNA]</scope>
    <source>
        <strain evidence="4 5">Hh39</strain>
    </source>
</reference>
<feature type="region of interest" description="Disordered" evidence="2">
    <location>
        <begin position="251"/>
        <end position="275"/>
    </location>
</feature>
<dbReference type="Pfam" id="PF00498">
    <property type="entry name" value="FHA"/>
    <property type="match status" value="1"/>
</dbReference>
<protein>
    <submittedName>
        <fullName evidence="4">FHA domain-containing protein</fullName>
    </submittedName>
</protein>
<organism evidence="4 5">
    <name type="scientific">Cryobacterium melibiosiphilum</name>
    <dbReference type="NCBI Taxonomy" id="995039"/>
    <lineage>
        <taxon>Bacteria</taxon>
        <taxon>Bacillati</taxon>
        <taxon>Actinomycetota</taxon>
        <taxon>Actinomycetes</taxon>
        <taxon>Micrococcales</taxon>
        <taxon>Microbacteriaceae</taxon>
        <taxon>Cryobacterium</taxon>
    </lineage>
</organism>
<dbReference type="InterPro" id="IPR008984">
    <property type="entry name" value="SMAD_FHA_dom_sf"/>
</dbReference>
<dbReference type="EMBL" id="QZVS01000097">
    <property type="protein sequence ID" value="RJT84725.1"/>
    <property type="molecule type" value="Genomic_DNA"/>
</dbReference>
<evidence type="ECO:0000256" key="2">
    <source>
        <dbReference type="SAM" id="MobiDB-lite"/>
    </source>
</evidence>
<accession>A0A3A5M7M6</accession>
<dbReference type="PROSITE" id="PS50006">
    <property type="entry name" value="FHA_DOMAIN"/>
    <property type="match status" value="1"/>
</dbReference>
<dbReference type="AlphaFoldDB" id="A0A3A5M7M6"/>